<dbReference type="eggNOG" id="COG0583">
    <property type="taxonomic scope" value="Bacteria"/>
</dbReference>
<gene>
    <name evidence="6" type="ORF">A11A3_01817</name>
</gene>
<dbReference type="PANTHER" id="PTHR30118:SF15">
    <property type="entry name" value="TRANSCRIPTIONAL REGULATORY PROTEIN"/>
    <property type="match status" value="1"/>
</dbReference>
<dbReference type="InterPro" id="IPR000847">
    <property type="entry name" value="LysR_HTH_N"/>
</dbReference>
<sequence>MKLNLRSVDLNLLPVFNAIMEAGQLSRAAEALGMSQPAISAALQRLRHTLGDELFVRTRQGMQPTPRALELHPLIREHLDGLRDVLDPGNRFNPATSERHFRLLSVDYFEMVVLPGLLKRLRERAPHIVLEVTVADDRMGDALHKAEADLAIDAFIPEDPKLARQVLLAEPLVVIARQGHPVLRGKCSKQAFLEAEHVVLPDRNRRLPLDQILQEPGWQRRTGVRVTQFSSMLAACSHSDMIATVPRRLAQQYGPAMGLQILPFPADLPPVPIFMLWSPAQERDPAHQWLRELLMEEAAQHP</sequence>
<dbReference type="SUPFAM" id="SSF46785">
    <property type="entry name" value="Winged helix' DNA-binding domain"/>
    <property type="match status" value="1"/>
</dbReference>
<name>L0WFE2_9GAMM</name>
<dbReference type="Pfam" id="PF03466">
    <property type="entry name" value="LysR_substrate"/>
    <property type="match status" value="1"/>
</dbReference>
<dbReference type="AlphaFoldDB" id="L0WFE2"/>
<dbReference type="Proteomes" id="UP000010164">
    <property type="component" value="Unassembled WGS sequence"/>
</dbReference>
<evidence type="ECO:0000256" key="2">
    <source>
        <dbReference type="ARBA" id="ARBA00023015"/>
    </source>
</evidence>
<dbReference type="Pfam" id="PF00126">
    <property type="entry name" value="HTH_1"/>
    <property type="match status" value="1"/>
</dbReference>
<comment type="caution">
    <text evidence="6">The sequence shown here is derived from an EMBL/GenBank/DDBJ whole genome shotgun (WGS) entry which is preliminary data.</text>
</comment>
<dbReference type="GO" id="GO:0003677">
    <property type="term" value="F:DNA binding"/>
    <property type="evidence" value="ECO:0007669"/>
    <property type="project" value="UniProtKB-KW"/>
</dbReference>
<dbReference type="RefSeq" id="WP_008927552.1">
    <property type="nucleotide sequence ID" value="NZ_AMRJ01000002.1"/>
</dbReference>
<feature type="domain" description="HTH lysR-type" evidence="5">
    <location>
        <begin position="8"/>
        <end position="65"/>
    </location>
</feature>
<reference evidence="6 7" key="1">
    <citation type="journal article" date="2012" name="J. Bacteriol.">
        <title>Genome Sequence of the Alkane-Degrading Bacterium Alcanivorax hongdengensis Type Strain A-11-3.</title>
        <authorList>
            <person name="Lai Q."/>
            <person name="Shao Z."/>
        </authorList>
    </citation>
    <scope>NUCLEOTIDE SEQUENCE [LARGE SCALE GENOMIC DNA]</scope>
    <source>
        <strain evidence="6 7">A-11-3</strain>
    </source>
</reference>
<dbReference type="OrthoDB" id="8839911at2"/>
<dbReference type="STRING" id="1177179.A11A3_01817"/>
<dbReference type="PANTHER" id="PTHR30118">
    <property type="entry name" value="HTH-TYPE TRANSCRIPTIONAL REGULATOR LEUO-RELATED"/>
    <property type="match status" value="1"/>
</dbReference>
<dbReference type="PROSITE" id="PS50931">
    <property type="entry name" value="HTH_LYSR"/>
    <property type="match status" value="1"/>
</dbReference>
<keyword evidence="7" id="KW-1185">Reference proteome</keyword>
<dbReference type="CDD" id="cd08417">
    <property type="entry name" value="PBP2_Nitroaromatics_like"/>
    <property type="match status" value="1"/>
</dbReference>
<dbReference type="GO" id="GO:0003700">
    <property type="term" value="F:DNA-binding transcription factor activity"/>
    <property type="evidence" value="ECO:0007669"/>
    <property type="project" value="InterPro"/>
</dbReference>
<proteinExistence type="inferred from homology"/>
<dbReference type="InterPro" id="IPR036390">
    <property type="entry name" value="WH_DNA-bd_sf"/>
</dbReference>
<comment type="similarity">
    <text evidence="1">Belongs to the LysR transcriptional regulatory family.</text>
</comment>
<dbReference type="PRINTS" id="PR00039">
    <property type="entry name" value="HTHLYSR"/>
</dbReference>
<organism evidence="6 7">
    <name type="scientific">Alcanivorax hongdengensis A-11-3</name>
    <dbReference type="NCBI Taxonomy" id="1177179"/>
    <lineage>
        <taxon>Bacteria</taxon>
        <taxon>Pseudomonadati</taxon>
        <taxon>Pseudomonadota</taxon>
        <taxon>Gammaproteobacteria</taxon>
        <taxon>Oceanospirillales</taxon>
        <taxon>Alcanivoracaceae</taxon>
        <taxon>Alcanivorax</taxon>
    </lineage>
</organism>
<evidence type="ECO:0000313" key="7">
    <source>
        <dbReference type="Proteomes" id="UP000010164"/>
    </source>
</evidence>
<evidence type="ECO:0000256" key="3">
    <source>
        <dbReference type="ARBA" id="ARBA00023125"/>
    </source>
</evidence>
<evidence type="ECO:0000259" key="5">
    <source>
        <dbReference type="PROSITE" id="PS50931"/>
    </source>
</evidence>
<keyword evidence="4" id="KW-0804">Transcription</keyword>
<evidence type="ECO:0000256" key="1">
    <source>
        <dbReference type="ARBA" id="ARBA00009437"/>
    </source>
</evidence>
<evidence type="ECO:0000313" key="6">
    <source>
        <dbReference type="EMBL" id="EKF75568.1"/>
    </source>
</evidence>
<dbReference type="Gene3D" id="3.40.190.10">
    <property type="entry name" value="Periplasmic binding protein-like II"/>
    <property type="match status" value="2"/>
</dbReference>
<evidence type="ECO:0000256" key="4">
    <source>
        <dbReference type="ARBA" id="ARBA00023163"/>
    </source>
</evidence>
<dbReference type="EMBL" id="AMRJ01000002">
    <property type="protein sequence ID" value="EKF75568.1"/>
    <property type="molecule type" value="Genomic_DNA"/>
</dbReference>
<dbReference type="SUPFAM" id="SSF53850">
    <property type="entry name" value="Periplasmic binding protein-like II"/>
    <property type="match status" value="1"/>
</dbReference>
<keyword evidence="3" id="KW-0238">DNA-binding</keyword>
<dbReference type="InterPro" id="IPR050389">
    <property type="entry name" value="LysR-type_TF"/>
</dbReference>
<keyword evidence="2" id="KW-0805">Transcription regulation</keyword>
<dbReference type="PATRIC" id="fig|1177179.3.peg.356"/>
<dbReference type="InterPro" id="IPR036388">
    <property type="entry name" value="WH-like_DNA-bd_sf"/>
</dbReference>
<protein>
    <submittedName>
        <fullName evidence="6">LysR family transcriptional regulator</fullName>
    </submittedName>
</protein>
<dbReference type="InterPro" id="IPR005119">
    <property type="entry name" value="LysR_subst-bd"/>
</dbReference>
<dbReference type="Gene3D" id="1.10.10.10">
    <property type="entry name" value="Winged helix-like DNA-binding domain superfamily/Winged helix DNA-binding domain"/>
    <property type="match status" value="1"/>
</dbReference>
<dbReference type="InterPro" id="IPR037402">
    <property type="entry name" value="YidZ_PBP2"/>
</dbReference>
<accession>L0WFE2</accession>